<dbReference type="PANTHER" id="PTHR43343">
    <property type="entry name" value="PEPTIDASE S12"/>
    <property type="match status" value="1"/>
</dbReference>
<sequence length="358" mass="40054">MKIHKLLGLMCFSIFVISCATNSNNISVKENNNDFSSVIERVKESIVYVMASELEDPTTNPAQNSACSGVVVEKYYIITNYHCIHNQKFLRIFFWDENDWEEHEVSIIGRDPLADLALLEVTDREIPVPFLKFAEGELKAGDEVFAMGHPMGMTWTVTKGILSNTDRFARHPYVKAVQTDAAINRGNSGGPLLNMKGEIVAINSLMISKVNENAGIAISIRADVVKHSIKTMLEYGIVDRGALGIMITPLGDERQRDKILKKNPTVDQKHIPNTLGLLISEDETIPEELKLWDTVVAIGGVPINNGIEFAEEMNKYEIGKKVSVTIIRKKRFIQLDLIIKVFEVPVDKMYARPGVVKP</sequence>
<dbReference type="EMBL" id="UINC01018649">
    <property type="protein sequence ID" value="SVA78516.1"/>
    <property type="molecule type" value="Genomic_DNA"/>
</dbReference>
<proteinExistence type="predicted"/>
<gene>
    <name evidence="3" type="ORF">METZ01_LOCUS131370</name>
</gene>
<keyword evidence="2" id="KW-0378">Hydrolase</keyword>
<evidence type="ECO:0000256" key="2">
    <source>
        <dbReference type="ARBA" id="ARBA00022801"/>
    </source>
</evidence>
<dbReference type="GO" id="GO:0004252">
    <property type="term" value="F:serine-type endopeptidase activity"/>
    <property type="evidence" value="ECO:0007669"/>
    <property type="project" value="InterPro"/>
</dbReference>
<reference evidence="3" key="1">
    <citation type="submission" date="2018-05" db="EMBL/GenBank/DDBJ databases">
        <authorList>
            <person name="Lanie J.A."/>
            <person name="Ng W.-L."/>
            <person name="Kazmierczak K.M."/>
            <person name="Andrzejewski T.M."/>
            <person name="Davidsen T.M."/>
            <person name="Wayne K.J."/>
            <person name="Tettelin H."/>
            <person name="Glass J.I."/>
            <person name="Rusch D."/>
            <person name="Podicherti R."/>
            <person name="Tsui H.-C.T."/>
            <person name="Winkler M.E."/>
        </authorList>
    </citation>
    <scope>NUCLEOTIDE SEQUENCE</scope>
</reference>
<dbReference type="InterPro" id="IPR036034">
    <property type="entry name" value="PDZ_sf"/>
</dbReference>
<dbReference type="Pfam" id="PF13365">
    <property type="entry name" value="Trypsin_2"/>
    <property type="match status" value="1"/>
</dbReference>
<evidence type="ECO:0000313" key="3">
    <source>
        <dbReference type="EMBL" id="SVA78516.1"/>
    </source>
</evidence>
<dbReference type="Gene3D" id="2.40.10.120">
    <property type="match status" value="1"/>
</dbReference>
<dbReference type="SUPFAM" id="SSF50494">
    <property type="entry name" value="Trypsin-like serine proteases"/>
    <property type="match status" value="1"/>
</dbReference>
<accession>A0A381YNB5</accession>
<keyword evidence="1" id="KW-0645">Protease</keyword>
<dbReference type="AlphaFoldDB" id="A0A381YNB5"/>
<dbReference type="SUPFAM" id="SSF50156">
    <property type="entry name" value="PDZ domain-like"/>
    <property type="match status" value="1"/>
</dbReference>
<dbReference type="PRINTS" id="PR00834">
    <property type="entry name" value="PROTEASES2C"/>
</dbReference>
<dbReference type="InterPro" id="IPR051201">
    <property type="entry name" value="Chloro_Bact_Ser_Proteases"/>
</dbReference>
<protein>
    <recommendedName>
        <fullName evidence="4">PDZ domain-containing protein</fullName>
    </recommendedName>
</protein>
<dbReference type="PROSITE" id="PS51257">
    <property type="entry name" value="PROKAR_LIPOPROTEIN"/>
    <property type="match status" value="1"/>
</dbReference>
<dbReference type="Gene3D" id="2.30.42.10">
    <property type="match status" value="1"/>
</dbReference>
<dbReference type="GO" id="GO:0006508">
    <property type="term" value="P:proteolysis"/>
    <property type="evidence" value="ECO:0007669"/>
    <property type="project" value="UniProtKB-KW"/>
</dbReference>
<evidence type="ECO:0000256" key="1">
    <source>
        <dbReference type="ARBA" id="ARBA00022670"/>
    </source>
</evidence>
<organism evidence="3">
    <name type="scientific">marine metagenome</name>
    <dbReference type="NCBI Taxonomy" id="408172"/>
    <lineage>
        <taxon>unclassified sequences</taxon>
        <taxon>metagenomes</taxon>
        <taxon>ecological metagenomes</taxon>
    </lineage>
</organism>
<dbReference type="PANTHER" id="PTHR43343:SF3">
    <property type="entry name" value="PROTEASE DO-LIKE 8, CHLOROPLASTIC"/>
    <property type="match status" value="1"/>
</dbReference>
<dbReference type="InterPro" id="IPR001940">
    <property type="entry name" value="Peptidase_S1C"/>
</dbReference>
<dbReference type="InterPro" id="IPR009003">
    <property type="entry name" value="Peptidase_S1_PA"/>
</dbReference>
<evidence type="ECO:0008006" key="4">
    <source>
        <dbReference type="Google" id="ProtNLM"/>
    </source>
</evidence>
<name>A0A381YNB5_9ZZZZ</name>